<dbReference type="GeneID" id="73321219"/>
<accession>A0AA37P443</accession>
<name>A0AA37P443_9PEZI</name>
<keyword evidence="2" id="KW-1185">Reference proteome</keyword>
<evidence type="ECO:0000313" key="2">
    <source>
        <dbReference type="Proteomes" id="UP001055115"/>
    </source>
</evidence>
<organism evidence="1 2">
    <name type="scientific">Colletotrichum spaethianum</name>
    <dbReference type="NCBI Taxonomy" id="700344"/>
    <lineage>
        <taxon>Eukaryota</taxon>
        <taxon>Fungi</taxon>
        <taxon>Dikarya</taxon>
        <taxon>Ascomycota</taxon>
        <taxon>Pezizomycotina</taxon>
        <taxon>Sordariomycetes</taxon>
        <taxon>Hypocreomycetidae</taxon>
        <taxon>Glomerellales</taxon>
        <taxon>Glomerellaceae</taxon>
        <taxon>Colletotrichum</taxon>
        <taxon>Colletotrichum spaethianum species complex</taxon>
    </lineage>
</organism>
<proteinExistence type="predicted"/>
<reference evidence="1 2" key="1">
    <citation type="submission" date="2022-03" db="EMBL/GenBank/DDBJ databases">
        <title>Genome data of Colletotrichum spp.</title>
        <authorList>
            <person name="Utami Y.D."/>
            <person name="Hiruma K."/>
        </authorList>
    </citation>
    <scope>NUCLEOTIDE SEQUENCE [LARGE SCALE GENOMIC DNA]</scope>
    <source>
        <strain evidence="1 2">MAFF 239500</strain>
    </source>
</reference>
<protein>
    <submittedName>
        <fullName evidence="1">Uncharacterized protein</fullName>
    </submittedName>
</protein>
<dbReference type="Proteomes" id="UP001055115">
    <property type="component" value="Unassembled WGS sequence"/>
</dbReference>
<dbReference type="EMBL" id="BQXU01000001">
    <property type="protein sequence ID" value="GKT40236.1"/>
    <property type="molecule type" value="Genomic_DNA"/>
</dbReference>
<evidence type="ECO:0000313" key="1">
    <source>
        <dbReference type="EMBL" id="GKT40236.1"/>
    </source>
</evidence>
<dbReference type="RefSeq" id="XP_049122586.1">
    <property type="nucleotide sequence ID" value="XM_049266629.1"/>
</dbReference>
<dbReference type="AlphaFoldDB" id="A0AA37P443"/>
<gene>
    <name evidence="1" type="ORF">ColSpa_00417</name>
</gene>
<comment type="caution">
    <text evidence="1">The sequence shown here is derived from an EMBL/GenBank/DDBJ whole genome shotgun (WGS) entry which is preliminary data.</text>
</comment>
<sequence>METNTTQTFQLQQAAGERFGSEVLLTLPNGTTIDLATGYIPLLARFTFEDKAAKGLRKRKAGEKPEPPIYYSALELD</sequence>